<comment type="caution">
    <text evidence="1">The sequence shown here is derived from an EMBL/GenBank/DDBJ whole genome shotgun (WGS) entry which is preliminary data.</text>
</comment>
<dbReference type="Proteomes" id="UP000050996">
    <property type="component" value="Unassembled WGS sequence"/>
</dbReference>
<organism evidence="1 2">
    <name type="scientific">Cytobacillus solani</name>
    <dbReference type="NCBI Taxonomy" id="1637975"/>
    <lineage>
        <taxon>Bacteria</taxon>
        <taxon>Bacillati</taxon>
        <taxon>Bacillota</taxon>
        <taxon>Bacilli</taxon>
        <taxon>Bacillales</taxon>
        <taxon>Bacillaceae</taxon>
        <taxon>Cytobacillus</taxon>
    </lineage>
</organism>
<dbReference type="EMBL" id="LJIX01000006">
    <property type="protein sequence ID" value="KQL18824.1"/>
    <property type="molecule type" value="Genomic_DNA"/>
</dbReference>
<dbReference type="PATRIC" id="fig|1637975.4.peg.1725"/>
<reference evidence="1 2" key="1">
    <citation type="submission" date="2015-09" db="EMBL/GenBank/DDBJ databases">
        <title>Genome sequencing project for genomic taxonomy and phylogenomics of Bacillus-like bacteria.</title>
        <authorList>
            <person name="Liu B."/>
            <person name="Wang J."/>
            <person name="Zhu Y."/>
            <person name="Liu G."/>
            <person name="Chen Q."/>
            <person name="Chen Z."/>
            <person name="Lan J."/>
            <person name="Che J."/>
            <person name="Ge C."/>
            <person name="Shi H."/>
            <person name="Pan Z."/>
            <person name="Liu X."/>
        </authorList>
    </citation>
    <scope>NUCLEOTIDE SEQUENCE [LARGE SCALE GENOMIC DNA]</scope>
    <source>
        <strain evidence="1 2">FJAT-18043</strain>
    </source>
</reference>
<accession>A0A0Q3QMF7</accession>
<evidence type="ECO:0000313" key="1">
    <source>
        <dbReference type="EMBL" id="KQL18824.1"/>
    </source>
</evidence>
<dbReference type="RefSeq" id="WP_056683769.1">
    <property type="nucleotide sequence ID" value="NZ_LJIX01000006.1"/>
</dbReference>
<name>A0A0Q3QMF7_9BACI</name>
<dbReference type="STRING" id="1637975.AN957_09730"/>
<proteinExistence type="predicted"/>
<evidence type="ECO:0000313" key="2">
    <source>
        <dbReference type="Proteomes" id="UP000050996"/>
    </source>
</evidence>
<keyword evidence="2" id="KW-1185">Reference proteome</keyword>
<gene>
    <name evidence="1" type="ORF">AN957_09730</name>
</gene>
<protein>
    <submittedName>
        <fullName evidence="1">Uncharacterized protein</fullName>
    </submittedName>
</protein>
<sequence length="471" mass="52347">MAKLQGVKTLDMTNGEVTKVEYNGEVYAKVDGGRGSIKPCDILLNKTDKADAPAGNYYEVTEQGSVYDDVGALHMNILYDCFIFRKVNAAPYALVTDREPKAGDFVKFLQEFVDDDTDLTAGKYYEITRVRGDYVYFDDDENDERVKNPKHDGVEVYEKVGATPTETLTHNGATYTLVDRKAQPGDVVVFTENTSRYVRNGVPYEVTGYNDGMASTSRVIIYREDFNRTPANVKVYEPQVAPVATEKPLQVGDYAKVVNDDTVQNAGTIPKDTIVEIVGKDSTDIPYRMKSLVNGKIRWAKADHIVKATDEEVAKAKATLQVGDYVRTLTASIYGKLSSGTIGKITKIDSDGEHLVVPLDDEDADGYYVAKDLEKLSEEEVEQHRAEQAELSRWAAIGRRPNEFKAGDIAKLITSDGSIYFGEISSAQEGSTVKFKHLHVIRYGTTTERTKNLTLITPVEQRFDLTEQSGE</sequence>
<dbReference type="AlphaFoldDB" id="A0A0Q3QMF7"/>